<gene>
    <name evidence="4" type="ORF">KEC54_16975</name>
</gene>
<evidence type="ECO:0000313" key="5">
    <source>
        <dbReference type="Proteomes" id="UP001223720"/>
    </source>
</evidence>
<dbReference type="Gene3D" id="3.40.50.360">
    <property type="match status" value="1"/>
</dbReference>
<feature type="domain" description="Flavodoxin-like fold" evidence="3">
    <location>
        <begin position="1"/>
        <end position="136"/>
    </location>
</feature>
<dbReference type="GO" id="GO:0005829">
    <property type="term" value="C:cytosol"/>
    <property type="evidence" value="ECO:0007669"/>
    <property type="project" value="TreeGrafter"/>
</dbReference>
<proteinExistence type="inferred from homology"/>
<comment type="similarity">
    <text evidence="1">Belongs to the NAD(P)H dehydrogenase (quinone) family.</text>
</comment>
<protein>
    <submittedName>
        <fullName evidence="4">NAD(P)H-dependent oxidoreductase</fullName>
    </submittedName>
</protein>
<dbReference type="GO" id="GO:0003955">
    <property type="term" value="F:NAD(P)H dehydrogenase (quinone) activity"/>
    <property type="evidence" value="ECO:0007669"/>
    <property type="project" value="TreeGrafter"/>
</dbReference>
<dbReference type="InterPro" id="IPR029039">
    <property type="entry name" value="Flavoprotein-like_sf"/>
</dbReference>
<dbReference type="PANTHER" id="PTHR10204">
    <property type="entry name" value="NAD P H OXIDOREDUCTASE-RELATED"/>
    <property type="match status" value="1"/>
</dbReference>
<dbReference type="Pfam" id="PF02525">
    <property type="entry name" value="Flavodoxin_2"/>
    <property type="match status" value="1"/>
</dbReference>
<dbReference type="AlphaFoldDB" id="A0AAX3WB17"/>
<organism evidence="4 5">
    <name type="scientific">Methylorubrum extorquens</name>
    <name type="common">Methylobacterium dichloromethanicum</name>
    <name type="synonym">Methylobacterium extorquens</name>
    <dbReference type="NCBI Taxonomy" id="408"/>
    <lineage>
        <taxon>Bacteria</taxon>
        <taxon>Pseudomonadati</taxon>
        <taxon>Pseudomonadota</taxon>
        <taxon>Alphaproteobacteria</taxon>
        <taxon>Hyphomicrobiales</taxon>
        <taxon>Methylobacteriaceae</taxon>
        <taxon>Methylorubrum</taxon>
    </lineage>
</organism>
<sequence length="194" mass="22170">MRVLLVHCHPRRDSFNAALRDTAAAALEAAGHVIERLDLYEEGFDPRLSAGERGAYYDEGAGRPDLARHIAALRRAEALVLVYPTWWFGPPAMLKGWFDRVWLPGVAFSLGGAKVLQPRLTNIRRIAVVTTYGSPRWLLWLVGWPDWRMFRFGIRPLCAPRCRLDWIALTGMDGATQPMRARFIERVRRRLSAF</sequence>
<dbReference type="SUPFAM" id="SSF52218">
    <property type="entry name" value="Flavoproteins"/>
    <property type="match status" value="1"/>
</dbReference>
<evidence type="ECO:0000256" key="1">
    <source>
        <dbReference type="ARBA" id="ARBA00006252"/>
    </source>
</evidence>
<dbReference type="InterPro" id="IPR051545">
    <property type="entry name" value="NAD(P)H_dehydrogenase_qn"/>
</dbReference>
<dbReference type="RefSeq" id="WP_056118245.1">
    <property type="nucleotide sequence ID" value="NZ_CP073633.1"/>
</dbReference>
<dbReference type="PANTHER" id="PTHR10204:SF34">
    <property type="entry name" value="NAD(P)H DEHYDROGENASE [QUINONE] 1 ISOFORM 1"/>
    <property type="match status" value="1"/>
</dbReference>
<evidence type="ECO:0000256" key="2">
    <source>
        <dbReference type="ARBA" id="ARBA00023002"/>
    </source>
</evidence>
<dbReference type="Proteomes" id="UP001223720">
    <property type="component" value="Chromosome"/>
</dbReference>
<reference evidence="4" key="1">
    <citation type="journal article" date="2022" name="Biotechnol. Bioprocess Eng.">
        <title>Pan-genome Analysis Reveals Comparative Genomic Features of Central Metabolic Pathways in Methylorubrum extorquens.</title>
        <authorList>
            <person name="Lee G.M."/>
            <person name="Scott-Nevros Z.K."/>
            <person name="Lee S.-M."/>
            <person name="Kim D."/>
        </authorList>
    </citation>
    <scope>NUCLEOTIDE SEQUENCE</scope>
    <source>
        <strain evidence="4">ATCC 55366</strain>
    </source>
</reference>
<accession>A0AAX3WB17</accession>
<dbReference type="EMBL" id="CP073633">
    <property type="protein sequence ID" value="WHQ68075.1"/>
    <property type="molecule type" value="Genomic_DNA"/>
</dbReference>
<name>A0AAX3WB17_METEX</name>
<evidence type="ECO:0000259" key="3">
    <source>
        <dbReference type="Pfam" id="PF02525"/>
    </source>
</evidence>
<evidence type="ECO:0000313" key="4">
    <source>
        <dbReference type="EMBL" id="WHQ68075.1"/>
    </source>
</evidence>
<keyword evidence="2" id="KW-0560">Oxidoreductase</keyword>
<dbReference type="InterPro" id="IPR003680">
    <property type="entry name" value="Flavodoxin_fold"/>
</dbReference>